<dbReference type="InterPro" id="IPR002885">
    <property type="entry name" value="PPR_rpt"/>
</dbReference>
<dbReference type="PANTHER" id="PTHR47447:SF17">
    <property type="entry name" value="OS12G0638900 PROTEIN"/>
    <property type="match status" value="1"/>
</dbReference>
<dbReference type="EMBL" id="CAJNNV010014402">
    <property type="protein sequence ID" value="CAE8602536.1"/>
    <property type="molecule type" value="Genomic_DNA"/>
</dbReference>
<dbReference type="OrthoDB" id="185373at2759"/>
<gene>
    <name evidence="3" type="ORF">PGLA1383_LOCUS20777</name>
</gene>
<dbReference type="PANTHER" id="PTHR47447">
    <property type="entry name" value="OS03G0856100 PROTEIN"/>
    <property type="match status" value="1"/>
</dbReference>
<evidence type="ECO:0000256" key="2">
    <source>
        <dbReference type="PROSITE-ProRule" id="PRU00708"/>
    </source>
</evidence>
<proteinExistence type="predicted"/>
<dbReference type="NCBIfam" id="TIGR00756">
    <property type="entry name" value="PPR"/>
    <property type="match status" value="1"/>
</dbReference>
<sequence length="234" mass="24952">MRAQGPQPNAVTFNAAASAAAAAGRWEAALALLQEMVADAHSPDVVSFTVGVAACGRALRWAEGLRLLSQSFSHDVVPDPVTLHAALSACEALGRPAEAAAVSARLRRSLLRETLPLLGPGASSGQRLRAASLAVAAYETLSQRRAAGRAEDLRLGRCFFGHVMPSLRQLLAVRRSTDEGGEALSHHERWRLRDAALEQQPSLGVPLTARALMELKLAGGRRSWSLSWLKREAG</sequence>
<evidence type="ECO:0000256" key="1">
    <source>
        <dbReference type="ARBA" id="ARBA00022737"/>
    </source>
</evidence>
<feature type="repeat" description="PPR" evidence="2">
    <location>
        <begin position="9"/>
        <end position="43"/>
    </location>
</feature>
<accession>A0A813EW88</accession>
<dbReference type="Gene3D" id="1.25.40.10">
    <property type="entry name" value="Tetratricopeptide repeat domain"/>
    <property type="match status" value="1"/>
</dbReference>
<dbReference type="InterPro" id="IPR011990">
    <property type="entry name" value="TPR-like_helical_dom_sf"/>
</dbReference>
<protein>
    <submittedName>
        <fullName evidence="3">Uncharacterized protein</fullName>
    </submittedName>
</protein>
<reference evidence="3" key="1">
    <citation type="submission" date="2021-02" db="EMBL/GenBank/DDBJ databases">
        <authorList>
            <person name="Dougan E. K."/>
            <person name="Rhodes N."/>
            <person name="Thang M."/>
            <person name="Chan C."/>
        </authorList>
    </citation>
    <scope>NUCLEOTIDE SEQUENCE</scope>
</reference>
<dbReference type="PROSITE" id="PS51375">
    <property type="entry name" value="PPR"/>
    <property type="match status" value="1"/>
</dbReference>
<dbReference type="Proteomes" id="UP000654075">
    <property type="component" value="Unassembled WGS sequence"/>
</dbReference>
<name>A0A813EW88_POLGL</name>
<evidence type="ECO:0000313" key="3">
    <source>
        <dbReference type="EMBL" id="CAE8602536.1"/>
    </source>
</evidence>
<evidence type="ECO:0000313" key="4">
    <source>
        <dbReference type="Proteomes" id="UP000654075"/>
    </source>
</evidence>
<dbReference type="AlphaFoldDB" id="A0A813EW88"/>
<organism evidence="3 4">
    <name type="scientific">Polarella glacialis</name>
    <name type="common">Dinoflagellate</name>
    <dbReference type="NCBI Taxonomy" id="89957"/>
    <lineage>
        <taxon>Eukaryota</taxon>
        <taxon>Sar</taxon>
        <taxon>Alveolata</taxon>
        <taxon>Dinophyceae</taxon>
        <taxon>Suessiales</taxon>
        <taxon>Suessiaceae</taxon>
        <taxon>Polarella</taxon>
    </lineage>
</organism>
<comment type="caution">
    <text evidence="3">The sequence shown here is derived from an EMBL/GenBank/DDBJ whole genome shotgun (WGS) entry which is preliminary data.</text>
</comment>
<keyword evidence="4" id="KW-1185">Reference proteome</keyword>
<keyword evidence="1" id="KW-0677">Repeat</keyword>